<name>Q4U9P0_THEAN</name>
<dbReference type="AlphaFoldDB" id="Q4U9P0"/>
<dbReference type="InterPro" id="IPR007480">
    <property type="entry name" value="DUF529"/>
</dbReference>
<dbReference type="InParanoid" id="Q4U9P0"/>
<sequence length="821" mass="95642">MVYLGLLLIFTAVSYCFNPLKLRKLDISQRSLNSCTEYNEHHLDNVYYSYFKPLPDVLINSVYEGHYKIWESKLHGEFCKYALVAYKHQSPYLIYILRDNPEFTCDAYYVKYELGWEPIDGTTYKELINQLEKIRHPHNVTLFLDNNSTLPTYATVHEYVGKFRVQFVAPKYGYTAWRVHLNGTIWSSRGNESRCAAVWCYLLDGFNITYVRLLVKHSDGEAELLDFYQKNRRWERPLDTTRFATILGIESPDSFLHPEYDFMDRIGEIHFPPFRPQTAQWDLVSSNTDPNVLYIDTFITNEYVFTQKIHLDGVFYQVFRPKGDAMVYSVKESYLKVWRPYRDEVLKLAIVAYDRNIPVLMYTIINFGNTINTFYFRKKVLRTNTASNTTTDTASGNNFRDEDYINNSCWIRTTCTYYKEKIDKLSLLSYEKVENVTLDIYLPSDSNLFYYTAGKGYSYYSPKPTYKITRVVNQLDVIWESTDGERVISAYVYENGTPYLIKLVVADSSSTRVIVYYLLNDKFAMVKSALPQPSMQTTLSLNNLVNNFKGTINDSYKPIKESNDKSIDNGTNESNKESNDVVKYKLILNGQLKEVMKEHYDQVVKGLEEFYYPQYDFTPKIPEFPLSYPLDTYQSLYNFSYYQSLNSNDVKALTNTIRNGVTNTSVVNNSVTANRGVNVGFPGTSVNVNRDVKEFIDNFVVPYYNMEDCILLDITHPNKKLTQVSDEVFDGVIKVKFIQPMPGKYFKEISEKDTKMYMRLSNSEASIGIHLYSNQNRYVLADVMLAASRPASIHLKKVNDMWKYIRKSEFTQLMQQLKSNN</sequence>
<dbReference type="KEGG" id="tan:TA08365"/>
<dbReference type="eggNOG" id="ENOG502TN4Y">
    <property type="taxonomic scope" value="Eukaryota"/>
</dbReference>
<accession>Q4U9P0</accession>
<evidence type="ECO:0000313" key="2">
    <source>
        <dbReference type="EMBL" id="CAI76463.1"/>
    </source>
</evidence>
<protein>
    <recommendedName>
        <fullName evidence="4">SfiI-subtelomeric related protein family member</fullName>
    </recommendedName>
</protein>
<evidence type="ECO:0000313" key="3">
    <source>
        <dbReference type="Proteomes" id="UP000001950"/>
    </source>
</evidence>
<keyword evidence="3" id="KW-1185">Reference proteome</keyword>
<gene>
    <name evidence="2" type="ORF">TA08365</name>
</gene>
<dbReference type="Proteomes" id="UP000001950">
    <property type="component" value="Chromosome 4"/>
</dbReference>
<proteinExistence type="predicted"/>
<feature type="chain" id="PRO_5004244295" description="SfiI-subtelomeric related protein family member" evidence="1">
    <location>
        <begin position="17"/>
        <end position="821"/>
    </location>
</feature>
<feature type="signal peptide" evidence="1">
    <location>
        <begin position="1"/>
        <end position="16"/>
    </location>
</feature>
<dbReference type="VEuPathDB" id="PiroplasmaDB:TA08365"/>
<dbReference type="RefSeq" id="XP_953088.1">
    <property type="nucleotide sequence ID" value="XM_947995.1"/>
</dbReference>
<dbReference type="OrthoDB" id="10359679at2759"/>
<organism evidence="2 3">
    <name type="scientific">Theileria annulata</name>
    <dbReference type="NCBI Taxonomy" id="5874"/>
    <lineage>
        <taxon>Eukaryota</taxon>
        <taxon>Sar</taxon>
        <taxon>Alveolata</taxon>
        <taxon>Apicomplexa</taxon>
        <taxon>Aconoidasida</taxon>
        <taxon>Piroplasmida</taxon>
        <taxon>Theileriidae</taxon>
        <taxon>Theileria</taxon>
    </lineage>
</organism>
<evidence type="ECO:0000256" key="1">
    <source>
        <dbReference type="SAM" id="SignalP"/>
    </source>
</evidence>
<dbReference type="GeneID" id="3863048"/>
<reference evidence="2 3" key="1">
    <citation type="journal article" date="2005" name="Science">
        <title>Genome of the host-cell transforming parasite Theileria annulata compared with T. parva.</title>
        <authorList>
            <person name="Pain A."/>
            <person name="Renauld H."/>
            <person name="Berriman M."/>
            <person name="Murphy L."/>
            <person name="Yeats C.A."/>
            <person name="Weir W."/>
            <person name="Kerhornou A."/>
            <person name="Aslett M."/>
            <person name="Bishop R."/>
            <person name="Bouchier C."/>
            <person name="Cochet M."/>
            <person name="Coulson R.M.R."/>
            <person name="Cronin A."/>
            <person name="de Villiers E.P."/>
            <person name="Fraser A."/>
            <person name="Fosker N."/>
            <person name="Gardner M."/>
            <person name="Goble A."/>
            <person name="Griffiths-Jones S."/>
            <person name="Harris D.E."/>
            <person name="Katzer F."/>
            <person name="Larke N."/>
            <person name="Lord A."/>
            <person name="Maser P."/>
            <person name="McKellar S."/>
            <person name="Mooney P."/>
            <person name="Morton F."/>
            <person name="Nene V."/>
            <person name="O'Neil S."/>
            <person name="Price C."/>
            <person name="Quail M.A."/>
            <person name="Rabbinowitsch E."/>
            <person name="Rawlings N.D."/>
            <person name="Rutter S."/>
            <person name="Saunders D."/>
            <person name="Seeger K."/>
            <person name="Shah T."/>
            <person name="Squares R."/>
            <person name="Squares S."/>
            <person name="Tivey A."/>
            <person name="Walker A.R."/>
            <person name="Woodward J."/>
            <person name="Dobbelaere D.A.E."/>
            <person name="Langsley G."/>
            <person name="Rajandream M.A."/>
            <person name="McKeever D."/>
            <person name="Shiels B."/>
            <person name="Tait A."/>
            <person name="Barrell B.G."/>
            <person name="Hall N."/>
        </authorList>
    </citation>
    <scope>NUCLEOTIDE SEQUENCE [LARGE SCALE GENOMIC DNA]</scope>
    <source>
        <strain evidence="3">Ankara</strain>
    </source>
</reference>
<dbReference type="EMBL" id="CR940353">
    <property type="protein sequence ID" value="CAI76463.1"/>
    <property type="molecule type" value="Genomic_DNA"/>
</dbReference>
<dbReference type="Pfam" id="PF04385">
    <property type="entry name" value="FAINT"/>
    <property type="match status" value="3"/>
</dbReference>
<keyword evidence="1" id="KW-0732">Signal</keyword>
<evidence type="ECO:0008006" key="4">
    <source>
        <dbReference type="Google" id="ProtNLM"/>
    </source>
</evidence>
<dbReference type="OMA" id="NESRCAA"/>